<proteinExistence type="inferred from homology"/>
<feature type="transmembrane region" description="Helical" evidence="8">
    <location>
        <begin position="277"/>
        <end position="294"/>
    </location>
</feature>
<evidence type="ECO:0000313" key="10">
    <source>
        <dbReference type="Proteomes" id="UP000011200"/>
    </source>
</evidence>
<comment type="similarity">
    <text evidence="2">Belongs to the autoinducer-2 exporter (AI-2E) (TC 2.A.86) family.</text>
</comment>
<keyword evidence="5 8" id="KW-0812">Transmembrane</keyword>
<reference evidence="9 10" key="1">
    <citation type="journal article" date="2013" name="Genome Announc.">
        <title>Draft genome sequence of MKD8, a conjugal recipient Mycobacterium smegmatis strain.</title>
        <authorList>
            <person name="Gray T.A."/>
            <person name="Palumbo M.J."/>
            <person name="Derbyshire K.M."/>
        </authorList>
    </citation>
    <scope>NUCLEOTIDE SEQUENCE [LARGE SCALE GENOMIC DNA]</scope>
    <source>
        <strain evidence="9 10">MKD8</strain>
    </source>
</reference>
<evidence type="ECO:0000256" key="6">
    <source>
        <dbReference type="ARBA" id="ARBA00022989"/>
    </source>
</evidence>
<feature type="transmembrane region" description="Helical" evidence="8">
    <location>
        <begin position="45"/>
        <end position="65"/>
    </location>
</feature>
<feature type="transmembrane region" description="Helical" evidence="8">
    <location>
        <begin position="169"/>
        <end position="194"/>
    </location>
</feature>
<keyword evidence="4" id="KW-1003">Cell membrane</keyword>
<keyword evidence="7 8" id="KW-0472">Membrane</keyword>
<protein>
    <submittedName>
        <fullName evidence="9">Integral membrane protein</fullName>
    </submittedName>
</protein>
<dbReference type="PANTHER" id="PTHR21716:SF53">
    <property type="entry name" value="PERMEASE PERM-RELATED"/>
    <property type="match status" value="1"/>
</dbReference>
<dbReference type="PANTHER" id="PTHR21716">
    <property type="entry name" value="TRANSMEMBRANE PROTEIN"/>
    <property type="match status" value="1"/>
</dbReference>
<dbReference type="GO" id="GO:0005886">
    <property type="term" value="C:plasma membrane"/>
    <property type="evidence" value="ECO:0007669"/>
    <property type="project" value="UniProtKB-SubCell"/>
</dbReference>
<comment type="subcellular location">
    <subcellularLocation>
        <location evidence="1">Cell membrane</location>
        <topology evidence="1">Multi-pass membrane protein</topology>
    </subcellularLocation>
</comment>
<keyword evidence="6 8" id="KW-1133">Transmembrane helix</keyword>
<evidence type="ECO:0000256" key="5">
    <source>
        <dbReference type="ARBA" id="ARBA00022692"/>
    </source>
</evidence>
<accession>A0A2U9PHT2</accession>
<gene>
    <name evidence="9" type="ORF">D806_002610</name>
</gene>
<evidence type="ECO:0000256" key="3">
    <source>
        <dbReference type="ARBA" id="ARBA00022448"/>
    </source>
</evidence>
<dbReference type="GeneID" id="93455172"/>
<dbReference type="RefSeq" id="WP_003891590.1">
    <property type="nucleotide sequence ID" value="NZ_CP027541.1"/>
</dbReference>
<feature type="transmembrane region" description="Helical" evidence="8">
    <location>
        <begin position="246"/>
        <end position="270"/>
    </location>
</feature>
<feature type="transmembrane region" description="Helical" evidence="8">
    <location>
        <begin position="21"/>
        <end position="39"/>
    </location>
</feature>
<keyword evidence="3" id="KW-0813">Transport</keyword>
<evidence type="ECO:0000256" key="2">
    <source>
        <dbReference type="ARBA" id="ARBA00009773"/>
    </source>
</evidence>
<evidence type="ECO:0000256" key="7">
    <source>
        <dbReference type="ARBA" id="ARBA00023136"/>
    </source>
</evidence>
<feature type="transmembrane region" description="Helical" evidence="8">
    <location>
        <begin position="77"/>
        <end position="100"/>
    </location>
</feature>
<evidence type="ECO:0000256" key="4">
    <source>
        <dbReference type="ARBA" id="ARBA00022475"/>
    </source>
</evidence>
<organism evidence="9 10">
    <name type="scientific">Mycolicibacterium smegmatis (strain MKD8)</name>
    <name type="common">Mycobacterium smegmatis</name>
    <dbReference type="NCBI Taxonomy" id="1214915"/>
    <lineage>
        <taxon>Bacteria</taxon>
        <taxon>Bacillati</taxon>
        <taxon>Actinomycetota</taxon>
        <taxon>Actinomycetes</taxon>
        <taxon>Mycobacteriales</taxon>
        <taxon>Mycobacteriaceae</taxon>
        <taxon>Mycolicibacterium</taxon>
    </lineage>
</organism>
<dbReference type="GO" id="GO:0055085">
    <property type="term" value="P:transmembrane transport"/>
    <property type="evidence" value="ECO:0007669"/>
    <property type="project" value="TreeGrafter"/>
</dbReference>
<reference evidence="10" key="2">
    <citation type="submission" date="2018-03" db="EMBL/GenBank/DDBJ databases">
        <authorList>
            <person name="Derbyshire K."/>
            <person name="Gray T.A."/>
            <person name="Champion M."/>
        </authorList>
    </citation>
    <scope>NUCLEOTIDE SEQUENCE [LARGE SCALE GENOMIC DNA]</scope>
    <source>
        <strain evidence="10">MKD8</strain>
    </source>
</reference>
<dbReference type="InterPro" id="IPR002549">
    <property type="entry name" value="AI-2E-like"/>
</dbReference>
<dbReference type="AlphaFoldDB" id="A0A2U9PHT2"/>
<feature type="transmembrane region" description="Helical" evidence="8">
    <location>
        <begin position="215"/>
        <end position="240"/>
    </location>
</feature>
<dbReference type="Pfam" id="PF01594">
    <property type="entry name" value="AI-2E_transport"/>
    <property type="match status" value="1"/>
</dbReference>
<name>A0A2U9PHT2_MYCSE</name>
<dbReference type="EMBL" id="CP027541">
    <property type="protein sequence ID" value="AWT51255.1"/>
    <property type="molecule type" value="Genomic_DNA"/>
</dbReference>
<evidence type="ECO:0000256" key="1">
    <source>
        <dbReference type="ARBA" id="ARBA00004651"/>
    </source>
</evidence>
<feature type="transmembrane region" description="Helical" evidence="8">
    <location>
        <begin position="314"/>
        <end position="341"/>
    </location>
</feature>
<dbReference type="Proteomes" id="UP000011200">
    <property type="component" value="Chromosome"/>
</dbReference>
<evidence type="ECO:0000256" key="8">
    <source>
        <dbReference type="SAM" id="Phobius"/>
    </source>
</evidence>
<sequence>MALDPVADEAVSPLVRKAAAWSWRLLIIGGAIVALLWLIKRLEILFVPVALATMVAALLLPAVDFMDRRGAPRGSAVALVLLGGIAVVGGILTFVVTQFIQGAPDLVEQMTRSIDGVRNWLIDGPLHLSKEQIDSAGNTAIEALQRNQEKVTTGALSTAGTLTELLTGAVLTLFTLIFLLQGGRNIFAFVTKAFPEDVRERVRDAGRAGFHSLIGYVRATFLVALVDAIGIGTGLAIMGIPLALPLASLVFLGAFVPLVGAVIAGFLAVVVALLAKGLVYALITLGLIIAVQQLEGHVLQPLVMGRAVSIHPLAVVLAIAGGGVLAGIVGALLAVPAVAFLNSATRVLLARDPHAEEEALVAESTTIIAAESDDLPERE</sequence>
<evidence type="ECO:0000313" key="9">
    <source>
        <dbReference type="EMBL" id="AWT51255.1"/>
    </source>
</evidence>